<sequence>MIHLQGAFHWLCKVFFTNFSIAIIVLLQKSLPNLLDGIHMILSCSMMFKN</sequence>
<reference evidence="2" key="2">
    <citation type="journal article" date="2015" name="Data Brief">
        <title>Shoot transcriptome of the giant reed, Arundo donax.</title>
        <authorList>
            <person name="Barrero R.A."/>
            <person name="Guerrero F.D."/>
            <person name="Moolhuijzen P."/>
            <person name="Goolsby J.A."/>
            <person name="Tidwell J."/>
            <person name="Bellgard S.E."/>
            <person name="Bellgard M.I."/>
        </authorList>
    </citation>
    <scope>NUCLEOTIDE SEQUENCE</scope>
    <source>
        <tissue evidence="2">Shoot tissue taken approximately 20 cm above the soil surface</tissue>
    </source>
</reference>
<evidence type="ECO:0000256" key="1">
    <source>
        <dbReference type="SAM" id="Phobius"/>
    </source>
</evidence>
<protein>
    <submittedName>
        <fullName evidence="2">Uncharacterized protein</fullName>
    </submittedName>
</protein>
<feature type="transmembrane region" description="Helical" evidence="1">
    <location>
        <begin position="6"/>
        <end position="27"/>
    </location>
</feature>
<dbReference type="AlphaFoldDB" id="A0A0A9FAL4"/>
<organism evidence="2">
    <name type="scientific">Arundo donax</name>
    <name type="common">Giant reed</name>
    <name type="synonym">Donax arundinaceus</name>
    <dbReference type="NCBI Taxonomy" id="35708"/>
    <lineage>
        <taxon>Eukaryota</taxon>
        <taxon>Viridiplantae</taxon>
        <taxon>Streptophyta</taxon>
        <taxon>Embryophyta</taxon>
        <taxon>Tracheophyta</taxon>
        <taxon>Spermatophyta</taxon>
        <taxon>Magnoliopsida</taxon>
        <taxon>Liliopsida</taxon>
        <taxon>Poales</taxon>
        <taxon>Poaceae</taxon>
        <taxon>PACMAD clade</taxon>
        <taxon>Arundinoideae</taxon>
        <taxon>Arundineae</taxon>
        <taxon>Arundo</taxon>
    </lineage>
</organism>
<reference evidence="2" key="1">
    <citation type="submission" date="2014-09" db="EMBL/GenBank/DDBJ databases">
        <authorList>
            <person name="Magalhaes I.L.F."/>
            <person name="Oliveira U."/>
            <person name="Santos F.R."/>
            <person name="Vidigal T.H.D.A."/>
            <person name="Brescovit A.D."/>
            <person name="Santos A.J."/>
        </authorList>
    </citation>
    <scope>NUCLEOTIDE SEQUENCE</scope>
    <source>
        <tissue evidence="2">Shoot tissue taken approximately 20 cm above the soil surface</tissue>
    </source>
</reference>
<keyword evidence="1" id="KW-0812">Transmembrane</keyword>
<dbReference type="EMBL" id="GBRH01192578">
    <property type="protein sequence ID" value="JAE05318.1"/>
    <property type="molecule type" value="Transcribed_RNA"/>
</dbReference>
<accession>A0A0A9FAL4</accession>
<keyword evidence="1" id="KW-0472">Membrane</keyword>
<keyword evidence="1" id="KW-1133">Transmembrane helix</keyword>
<name>A0A0A9FAL4_ARUDO</name>
<evidence type="ECO:0000313" key="2">
    <source>
        <dbReference type="EMBL" id="JAE05318.1"/>
    </source>
</evidence>
<proteinExistence type="predicted"/>